<feature type="compositionally biased region" description="Low complexity" evidence="1">
    <location>
        <begin position="1"/>
        <end position="25"/>
    </location>
</feature>
<dbReference type="EMBL" id="BTGU01000021">
    <property type="protein sequence ID" value="GMN45882.1"/>
    <property type="molecule type" value="Genomic_DNA"/>
</dbReference>
<keyword evidence="3" id="KW-1185">Reference proteome</keyword>
<feature type="region of interest" description="Disordered" evidence="1">
    <location>
        <begin position="69"/>
        <end position="101"/>
    </location>
</feature>
<gene>
    <name evidence="2" type="ORF">TIFTF001_015070</name>
</gene>
<feature type="compositionally biased region" description="Polar residues" evidence="1">
    <location>
        <begin position="69"/>
        <end position="88"/>
    </location>
</feature>
<reference evidence="2" key="1">
    <citation type="submission" date="2023-07" db="EMBL/GenBank/DDBJ databases">
        <title>draft genome sequence of fig (Ficus carica).</title>
        <authorList>
            <person name="Takahashi T."/>
            <person name="Nishimura K."/>
        </authorList>
    </citation>
    <scope>NUCLEOTIDE SEQUENCE</scope>
</reference>
<evidence type="ECO:0000256" key="1">
    <source>
        <dbReference type="SAM" id="MobiDB-lite"/>
    </source>
</evidence>
<organism evidence="2 3">
    <name type="scientific">Ficus carica</name>
    <name type="common">Common fig</name>
    <dbReference type="NCBI Taxonomy" id="3494"/>
    <lineage>
        <taxon>Eukaryota</taxon>
        <taxon>Viridiplantae</taxon>
        <taxon>Streptophyta</taxon>
        <taxon>Embryophyta</taxon>
        <taxon>Tracheophyta</taxon>
        <taxon>Spermatophyta</taxon>
        <taxon>Magnoliopsida</taxon>
        <taxon>eudicotyledons</taxon>
        <taxon>Gunneridae</taxon>
        <taxon>Pentapetalae</taxon>
        <taxon>rosids</taxon>
        <taxon>fabids</taxon>
        <taxon>Rosales</taxon>
        <taxon>Moraceae</taxon>
        <taxon>Ficeae</taxon>
        <taxon>Ficus</taxon>
    </lineage>
</organism>
<protein>
    <submittedName>
        <fullName evidence="2">Uncharacterized protein</fullName>
    </submittedName>
</protein>
<dbReference type="Proteomes" id="UP001187192">
    <property type="component" value="Unassembled WGS sequence"/>
</dbReference>
<name>A0AA88D8M0_FICCA</name>
<evidence type="ECO:0000313" key="2">
    <source>
        <dbReference type="EMBL" id="GMN45882.1"/>
    </source>
</evidence>
<evidence type="ECO:0000313" key="3">
    <source>
        <dbReference type="Proteomes" id="UP001187192"/>
    </source>
</evidence>
<proteinExistence type="predicted"/>
<accession>A0AA88D8M0</accession>
<feature type="region of interest" description="Disordered" evidence="1">
    <location>
        <begin position="1"/>
        <end position="27"/>
    </location>
</feature>
<comment type="caution">
    <text evidence="2">The sequence shown here is derived from an EMBL/GenBank/DDBJ whole genome shotgun (WGS) entry which is preliminary data.</text>
</comment>
<sequence>MGSESQRVSPSELSSSRLSGFNSSQPGPILWLVRESTTDTPIDCSSVQPPDVARCTFSGTFPRCQLDANWTNQRRPGTPTLHVNSATTKEPHQMVHPTSNS</sequence>
<dbReference type="AlphaFoldDB" id="A0AA88D8M0"/>